<protein>
    <recommendedName>
        <fullName evidence="1">non-specific serine/threonine protein kinase</fullName>
        <ecNumber evidence="1">2.7.11.1</ecNumber>
    </recommendedName>
</protein>
<dbReference type="GO" id="GO:0004674">
    <property type="term" value="F:protein serine/threonine kinase activity"/>
    <property type="evidence" value="ECO:0007669"/>
    <property type="project" value="UniProtKB-KW"/>
</dbReference>
<dbReference type="GO" id="GO:0005524">
    <property type="term" value="F:ATP binding"/>
    <property type="evidence" value="ECO:0007669"/>
    <property type="project" value="UniProtKB-KW"/>
</dbReference>
<keyword evidence="9" id="KW-0802">TPR repeat</keyword>
<evidence type="ECO:0000256" key="2">
    <source>
        <dbReference type="ARBA" id="ARBA00022527"/>
    </source>
</evidence>
<dbReference type="PROSITE" id="PS50011">
    <property type="entry name" value="PROTEIN_KINASE_DOM"/>
    <property type="match status" value="1"/>
</dbReference>
<dbReference type="EMBL" id="CP054697">
    <property type="protein sequence ID" value="QMS86451.1"/>
    <property type="molecule type" value="Genomic_DNA"/>
</dbReference>
<dbReference type="PROSITE" id="PS50005">
    <property type="entry name" value="TPR"/>
    <property type="match status" value="1"/>
</dbReference>
<accession>A0A7D7LB33</accession>
<comment type="catalytic activity">
    <reaction evidence="8">
        <text>L-seryl-[protein] + ATP = O-phospho-L-seryl-[protein] + ADP + H(+)</text>
        <dbReference type="Rhea" id="RHEA:17989"/>
        <dbReference type="Rhea" id="RHEA-COMP:9863"/>
        <dbReference type="Rhea" id="RHEA-COMP:11604"/>
        <dbReference type="ChEBI" id="CHEBI:15378"/>
        <dbReference type="ChEBI" id="CHEBI:29999"/>
        <dbReference type="ChEBI" id="CHEBI:30616"/>
        <dbReference type="ChEBI" id="CHEBI:83421"/>
        <dbReference type="ChEBI" id="CHEBI:456216"/>
        <dbReference type="EC" id="2.7.11.1"/>
    </reaction>
</comment>
<dbReference type="InterPro" id="IPR000719">
    <property type="entry name" value="Prot_kinase_dom"/>
</dbReference>
<dbReference type="Gene3D" id="1.25.40.10">
    <property type="entry name" value="Tetratricopeptide repeat domain"/>
    <property type="match status" value="2"/>
</dbReference>
<evidence type="ECO:0000313" key="11">
    <source>
        <dbReference type="EMBL" id="QMS86451.1"/>
    </source>
</evidence>
<proteinExistence type="predicted"/>
<dbReference type="Proteomes" id="UP000514713">
    <property type="component" value="Plasmid pNe_5"/>
</dbReference>
<keyword evidence="5" id="KW-0418">Kinase</keyword>
<evidence type="ECO:0000256" key="9">
    <source>
        <dbReference type="PROSITE-ProRule" id="PRU00339"/>
    </source>
</evidence>
<gene>
    <name evidence="11" type="ORF">HUN01_02280</name>
</gene>
<evidence type="ECO:0000256" key="8">
    <source>
        <dbReference type="ARBA" id="ARBA00048679"/>
    </source>
</evidence>
<evidence type="ECO:0000313" key="12">
    <source>
        <dbReference type="Proteomes" id="UP000514713"/>
    </source>
</evidence>
<evidence type="ECO:0000256" key="4">
    <source>
        <dbReference type="ARBA" id="ARBA00022741"/>
    </source>
</evidence>
<keyword evidence="12" id="KW-1185">Reference proteome</keyword>
<dbReference type="InterPro" id="IPR011990">
    <property type="entry name" value="TPR-like_helical_dom_sf"/>
</dbReference>
<dbReference type="Pfam" id="PF13431">
    <property type="entry name" value="TPR_17"/>
    <property type="match status" value="1"/>
</dbReference>
<evidence type="ECO:0000256" key="5">
    <source>
        <dbReference type="ARBA" id="ARBA00022777"/>
    </source>
</evidence>
<dbReference type="InterPro" id="IPR019734">
    <property type="entry name" value="TPR_rpt"/>
</dbReference>
<dbReference type="SMART" id="SM00028">
    <property type="entry name" value="TPR"/>
    <property type="match status" value="6"/>
</dbReference>
<feature type="domain" description="Protein kinase" evidence="10">
    <location>
        <begin position="39"/>
        <end position="328"/>
    </location>
</feature>
<dbReference type="SUPFAM" id="SSF48452">
    <property type="entry name" value="TPR-like"/>
    <property type="match status" value="1"/>
</dbReference>
<dbReference type="Gene3D" id="1.10.510.10">
    <property type="entry name" value="Transferase(Phosphotransferase) domain 1"/>
    <property type="match status" value="1"/>
</dbReference>
<name>A0A7D7LB33_9NOSO</name>
<geneLocation type="plasmid" evidence="12">
    <name>pne_5</name>
</geneLocation>
<dbReference type="SMART" id="SM00220">
    <property type="entry name" value="S_TKc"/>
    <property type="match status" value="1"/>
</dbReference>
<dbReference type="Pfam" id="PF00069">
    <property type="entry name" value="Pkinase"/>
    <property type="match status" value="1"/>
</dbReference>
<sequence length="618" mass="70142">MVYCINHLCNQRYNPDDIGNCLACGTPLLINERIRLLHPLRPLEKDIDSYTDVFEVEDIEPKWGTKPRTRVMKVLRWNEPKYVELVRREVLALINLSHPGIPQAASSDYFTFTLPKEPRLELHCLVMEKMEGENLQQWLETNGKISQNVALEWMLQLLDILDHVHKIGYFHRDIKPTNIIYQPTGNLALVDFGTVRKITRTYLAKVGSSGKDSITGGGGSGYEVTAVCSIGFSAPEQMDGRALPQSDFYALGRTIVNLVTGVAMLQLPTEDRTGKLIWRDKAPQIDKPVADLIDEMIHPFPGFRPQTTEIITERIQKLPWESKVHHFLKSKVFKIGRFVAGALIIFVIGKLSAPSVANYLVVQGEKSETRNDYQSAENFFVWAIQTNPSTKQDISKYYLNKASRLMLIGNLSAAKKNYELSIKYNNQNLDAYNLLGINCQQISDNKCVEYVYKKLLQFNPNDWTVHYNLGRFYDGQGDYKLAEKEYSIAIKSSSSAMIAINNLSRLKIKTGNYNLAISLARSGLKKSNDPLIQAALYKNLGWASLEQNKISDAEKYLQKALSLDNQRIDAYCLLAKAQETLGKIDDARISIEFCLLAKSTDSDVTIWRQELLDRILEK</sequence>
<feature type="repeat" description="TPR" evidence="9">
    <location>
        <begin position="534"/>
        <end position="567"/>
    </location>
</feature>
<dbReference type="PROSITE" id="PS00108">
    <property type="entry name" value="PROTEIN_KINASE_ST"/>
    <property type="match status" value="1"/>
</dbReference>
<keyword evidence="4" id="KW-0547">Nucleotide-binding</keyword>
<evidence type="ECO:0000259" key="10">
    <source>
        <dbReference type="PROSITE" id="PS50011"/>
    </source>
</evidence>
<dbReference type="PANTHER" id="PTHR24363:SF0">
    <property type="entry name" value="SERINE_THREONINE KINASE LIKE DOMAIN CONTAINING 1"/>
    <property type="match status" value="1"/>
</dbReference>
<keyword evidence="2" id="KW-0723">Serine/threonine-protein kinase</keyword>
<keyword evidence="3" id="KW-0808">Transferase</keyword>
<reference evidence="12" key="1">
    <citation type="submission" date="2020-06" db="EMBL/GenBank/DDBJ databases">
        <title>Nostoc edaphicum CCNP1411 genome.</title>
        <authorList>
            <person name="Fidor A."/>
            <person name="Grabski M."/>
            <person name="Gawor J."/>
            <person name="Gromadka R."/>
            <person name="Wegrzyn G."/>
            <person name="Mazur-Marzec H."/>
        </authorList>
    </citation>
    <scope>NUCLEOTIDE SEQUENCE [LARGE SCALE GENOMIC DNA]</scope>
    <source>
        <strain evidence="12">CCNP1411</strain>
        <plasmid evidence="12">pne_5</plasmid>
    </source>
</reference>
<dbReference type="InterPro" id="IPR011009">
    <property type="entry name" value="Kinase-like_dom_sf"/>
</dbReference>
<dbReference type="PANTHER" id="PTHR24363">
    <property type="entry name" value="SERINE/THREONINE PROTEIN KINASE"/>
    <property type="match status" value="1"/>
</dbReference>
<evidence type="ECO:0000256" key="3">
    <source>
        <dbReference type="ARBA" id="ARBA00022679"/>
    </source>
</evidence>
<dbReference type="InterPro" id="IPR008271">
    <property type="entry name" value="Ser/Thr_kinase_AS"/>
</dbReference>
<evidence type="ECO:0000256" key="6">
    <source>
        <dbReference type="ARBA" id="ARBA00022840"/>
    </source>
</evidence>
<dbReference type="Pfam" id="PF13432">
    <property type="entry name" value="TPR_16"/>
    <property type="match status" value="1"/>
</dbReference>
<keyword evidence="11" id="KW-0614">Plasmid</keyword>
<dbReference type="RefSeq" id="WP_181927281.1">
    <property type="nucleotide sequence ID" value="NZ_CP054697.1"/>
</dbReference>
<dbReference type="CDD" id="cd14014">
    <property type="entry name" value="STKc_PknB_like"/>
    <property type="match status" value="1"/>
</dbReference>
<evidence type="ECO:0000256" key="7">
    <source>
        <dbReference type="ARBA" id="ARBA00047899"/>
    </source>
</evidence>
<comment type="catalytic activity">
    <reaction evidence="7">
        <text>L-threonyl-[protein] + ATP = O-phospho-L-threonyl-[protein] + ADP + H(+)</text>
        <dbReference type="Rhea" id="RHEA:46608"/>
        <dbReference type="Rhea" id="RHEA-COMP:11060"/>
        <dbReference type="Rhea" id="RHEA-COMP:11605"/>
        <dbReference type="ChEBI" id="CHEBI:15378"/>
        <dbReference type="ChEBI" id="CHEBI:30013"/>
        <dbReference type="ChEBI" id="CHEBI:30616"/>
        <dbReference type="ChEBI" id="CHEBI:61977"/>
        <dbReference type="ChEBI" id="CHEBI:456216"/>
        <dbReference type="EC" id="2.7.11.1"/>
    </reaction>
</comment>
<organism evidence="11 12">
    <name type="scientific">Nostoc edaphicum CCNP1411</name>
    <dbReference type="NCBI Taxonomy" id="1472755"/>
    <lineage>
        <taxon>Bacteria</taxon>
        <taxon>Bacillati</taxon>
        <taxon>Cyanobacteriota</taxon>
        <taxon>Cyanophyceae</taxon>
        <taxon>Nostocales</taxon>
        <taxon>Nostocaceae</taxon>
        <taxon>Nostoc</taxon>
    </lineage>
</organism>
<dbReference type="AlphaFoldDB" id="A0A7D7LB33"/>
<dbReference type="EC" id="2.7.11.1" evidence="1"/>
<dbReference type="SUPFAM" id="SSF56112">
    <property type="entry name" value="Protein kinase-like (PK-like)"/>
    <property type="match status" value="1"/>
</dbReference>
<dbReference type="KEGG" id="ned:HUN01_02280"/>
<keyword evidence="6" id="KW-0067">ATP-binding</keyword>
<evidence type="ECO:0000256" key="1">
    <source>
        <dbReference type="ARBA" id="ARBA00012513"/>
    </source>
</evidence>